<evidence type="ECO:0000313" key="3">
    <source>
        <dbReference type="Proteomes" id="UP001056756"/>
    </source>
</evidence>
<name>A0A9J6ZAR7_9BACL</name>
<sequence>MNKRIAFALISASIVLTMSGCGMNSKNVDHNKSRVQSNGNHSILNGNMDGNRNVNPNGNMNGMNGNNNGNLNGNMGVKSNSNDIVEKIQNSIQKVNGVTASTVFVNKDDVIVGVDLKDNAKKAEVEKQVKRAVQKIDGKYKVHVTSDKNMHTRIQDMKSQMTPMDGHPVRDMAKDVGILIEDIGKAITAPLR</sequence>
<protein>
    <submittedName>
        <fullName evidence="2">YhcN/YlaJ family sporulation lipoprotein</fullName>
    </submittedName>
</protein>
<organism evidence="2 3">
    <name type="scientific">Candidatus Pristimantibacillus lignocellulolyticus</name>
    <dbReference type="NCBI Taxonomy" id="2994561"/>
    <lineage>
        <taxon>Bacteria</taxon>
        <taxon>Bacillati</taxon>
        <taxon>Bacillota</taxon>
        <taxon>Bacilli</taxon>
        <taxon>Bacillales</taxon>
        <taxon>Paenibacillaceae</taxon>
        <taxon>Candidatus Pristimantibacillus</taxon>
    </lineage>
</organism>
<dbReference type="InterPro" id="IPR019076">
    <property type="entry name" value="Spore_lipoprot_YhcN/YlaJ-like"/>
</dbReference>
<reference evidence="2" key="1">
    <citation type="submission" date="2022-05" db="EMBL/GenBank/DDBJ databases">
        <title>Novel bacterial taxa in a minimal lignocellulolytic consortium and its capacity to transform plastics disclosed by genome-resolved metagenomics.</title>
        <authorList>
            <person name="Rodriguez C.A.D."/>
            <person name="Diaz-Garcia L."/>
            <person name="Herrera K."/>
            <person name="Tarazona N.A."/>
            <person name="Sproer C."/>
            <person name="Overmann J."/>
            <person name="Jimenez D.J."/>
        </authorList>
    </citation>
    <scope>NUCLEOTIDE SEQUENCE</scope>
    <source>
        <strain evidence="2">MAG5</strain>
    </source>
</reference>
<feature type="compositionally biased region" description="Polar residues" evidence="1">
    <location>
        <begin position="34"/>
        <end position="44"/>
    </location>
</feature>
<feature type="region of interest" description="Disordered" evidence="1">
    <location>
        <begin position="29"/>
        <end position="75"/>
    </location>
</feature>
<dbReference type="KEGG" id="plig:NAG76_14455"/>
<gene>
    <name evidence="2" type="ORF">NAG76_14455</name>
</gene>
<evidence type="ECO:0000313" key="2">
    <source>
        <dbReference type="EMBL" id="URN93040.1"/>
    </source>
</evidence>
<feature type="compositionally biased region" description="Low complexity" evidence="1">
    <location>
        <begin position="45"/>
        <end position="75"/>
    </location>
</feature>
<dbReference type="AlphaFoldDB" id="A0A9J6ZAR7"/>
<dbReference type="Proteomes" id="UP001056756">
    <property type="component" value="Chromosome"/>
</dbReference>
<accession>A0A9J6ZAR7</accession>
<dbReference type="EMBL" id="CP097899">
    <property type="protein sequence ID" value="URN93040.1"/>
    <property type="molecule type" value="Genomic_DNA"/>
</dbReference>
<evidence type="ECO:0000256" key="1">
    <source>
        <dbReference type="SAM" id="MobiDB-lite"/>
    </source>
</evidence>
<dbReference type="Pfam" id="PF09580">
    <property type="entry name" value="Spore_YhcN_YlaJ"/>
    <property type="match status" value="1"/>
</dbReference>
<proteinExistence type="predicted"/>
<keyword evidence="2" id="KW-0449">Lipoprotein</keyword>
<dbReference type="PROSITE" id="PS51257">
    <property type="entry name" value="PROKAR_LIPOPROTEIN"/>
    <property type="match status" value="1"/>
</dbReference>